<feature type="region of interest" description="Disordered" evidence="2">
    <location>
        <begin position="212"/>
        <end position="260"/>
    </location>
</feature>
<dbReference type="InterPro" id="IPR005645">
    <property type="entry name" value="FSH-like_dom"/>
</dbReference>
<evidence type="ECO:0000256" key="1">
    <source>
        <dbReference type="ARBA" id="ARBA00022741"/>
    </source>
</evidence>
<dbReference type="Pfam" id="PF08438">
    <property type="entry name" value="YGR210-like_G4"/>
    <property type="match status" value="1"/>
</dbReference>
<dbReference type="Pfam" id="PF05773">
    <property type="entry name" value="RWD"/>
    <property type="match status" value="1"/>
</dbReference>
<sequence>MAAAGEGLLRVLCLHGSSQTKEILRARLGWLPKKVRKTADLVFVDAPHELPLREGDSVPTRTWWRHQADEEEKTRTLQESFVMLEKVWKEQGPFDGIIGFSMGGAAAARIAANPSRFPGLEFVILGGAPCMTSMASFWQDAELAEMSTPSLHIMGRTDRVVDLSSSKELAARFVDAQIYEHDQGHLIPSNAPARNLIVDFLNAQHERIMASSAALATSSPPPPPSPPSPSKAAEMQQQASKSNEPPPPPTCTSDEGAAEQRDEVEALESIYPDTMKIIRPAASGAGAPCGALAFRLACEDSPLHQKLELVVDYPANYPEEVPRVHIEHSLGMLQFPQRVETALLQHVRAELDEQAGMPCVYTAISAAETWLEDPQNIALLDKARGESDAKAKAAAAAKSGKEDEDAAEDEEEDDMLPGTRRIWEEEPEESVENELVEKATKEACIEVARRQKNPVEDAGHVAKGRGVKKFVVGLVGKPSAGKSTLFCCTTRLQTLAKVAAHPFTTIEPNYGVGWWASNDVTDEATDPSDAAFETEHGRDGQGRRLLPLLIKDVAGLIPGAYKGQGKGNKFLNDLCDADVLIHVVDVSGSSDRNGVAVMDDVQSASTAEEDIKWVREELHRWIFGNVVAKWRGVVRAARARNSEHAAEDRLVALLTGYQGPTRSIVTAAAARSKLDPMIAERWSRADLHRFIAHFLSVRFPMCLALNKCDRLILNPRFDQEVGLEKLEQAKKVALEQGYVAVPCSAMLETNLLSLAGEGKIEYAFGSSAFAAPGYLQESVSSSTTDNKEAKLRKELQAARKVMDLFGSTGVVDCISSAVALREPTLVYPVTDLKSGKRRECLQSLPGSTVDDIFSALKHGVVDSFRLEGDFIRAEGTTRTPDGATRLVGKNAVMDSSIQVLRILTNRKVAWQHTIKPKSGQ</sequence>
<dbReference type="PANTHER" id="PTHR23305">
    <property type="entry name" value="OBG GTPASE FAMILY"/>
    <property type="match status" value="1"/>
</dbReference>
<evidence type="ECO:0000259" key="4">
    <source>
        <dbReference type="PROSITE" id="PS51710"/>
    </source>
</evidence>
<feature type="domain" description="OBG-type G" evidence="4">
    <location>
        <begin position="470"/>
        <end position="763"/>
    </location>
</feature>
<dbReference type="GO" id="GO:0016887">
    <property type="term" value="F:ATP hydrolysis activity"/>
    <property type="evidence" value="ECO:0007669"/>
    <property type="project" value="TreeGrafter"/>
</dbReference>
<feature type="compositionally biased region" description="Pro residues" evidence="2">
    <location>
        <begin position="219"/>
        <end position="229"/>
    </location>
</feature>
<dbReference type="InterPro" id="IPR029058">
    <property type="entry name" value="AB_hydrolase_fold"/>
</dbReference>
<keyword evidence="1" id="KW-0547">Nucleotide-binding</keyword>
<dbReference type="PROSITE" id="PS50908">
    <property type="entry name" value="RWD"/>
    <property type="match status" value="1"/>
</dbReference>
<dbReference type="Gene3D" id="3.40.50.300">
    <property type="entry name" value="P-loop containing nucleotide triphosphate hydrolases"/>
    <property type="match status" value="1"/>
</dbReference>
<dbReference type="SUPFAM" id="SSF53474">
    <property type="entry name" value="alpha/beta-Hydrolases"/>
    <property type="match status" value="1"/>
</dbReference>
<evidence type="ECO:0000313" key="5">
    <source>
        <dbReference type="EMBL" id="GBG34810.1"/>
    </source>
</evidence>
<dbReference type="OrthoDB" id="545683at2759"/>
<dbReference type="Proteomes" id="UP000241890">
    <property type="component" value="Unassembled WGS sequence"/>
</dbReference>
<dbReference type="InterPro" id="IPR027417">
    <property type="entry name" value="P-loop_NTPase"/>
</dbReference>
<dbReference type="InterPro" id="IPR016135">
    <property type="entry name" value="UBQ-conjugating_enzyme/RWD"/>
</dbReference>
<dbReference type="InterPro" id="IPR006073">
    <property type="entry name" value="GTP-bd"/>
</dbReference>
<keyword evidence="6" id="KW-1185">Reference proteome</keyword>
<dbReference type="PANTHER" id="PTHR23305:SF1">
    <property type="entry name" value="OBG-TYPE G DOMAIN-CONTAINING PROTEIN"/>
    <property type="match status" value="1"/>
</dbReference>
<proteinExistence type="predicted"/>
<gene>
    <name evidence="5" type="ORF">FCC1311_110322</name>
</gene>
<dbReference type="SMART" id="SM00591">
    <property type="entry name" value="RWD"/>
    <property type="match status" value="1"/>
</dbReference>
<reference evidence="5 6" key="1">
    <citation type="submission" date="2017-12" db="EMBL/GenBank/DDBJ databases">
        <title>Sequencing, de novo assembly and annotation of complete genome of a new Thraustochytrid species, strain FCC1311.</title>
        <authorList>
            <person name="Sedici K."/>
            <person name="Godart F."/>
            <person name="Aiese Cigliano R."/>
            <person name="Sanseverino W."/>
            <person name="Barakat M."/>
            <person name="Ortet P."/>
            <person name="Marechal E."/>
            <person name="Cagnac O."/>
            <person name="Amato A."/>
        </authorList>
    </citation>
    <scope>NUCLEOTIDE SEQUENCE [LARGE SCALE GENOMIC DNA]</scope>
</reference>
<dbReference type="Pfam" id="PF03959">
    <property type="entry name" value="FSH1"/>
    <property type="match status" value="1"/>
</dbReference>
<dbReference type="InterPro" id="IPR013646">
    <property type="entry name" value="YGR210-like_G4"/>
</dbReference>
<feature type="domain" description="RWD" evidence="3">
    <location>
        <begin position="262"/>
        <end position="374"/>
    </location>
</feature>
<dbReference type="InterPro" id="IPR031167">
    <property type="entry name" value="G_OBG"/>
</dbReference>
<evidence type="ECO:0000313" key="6">
    <source>
        <dbReference type="Proteomes" id="UP000241890"/>
    </source>
</evidence>
<dbReference type="Gene3D" id="3.40.50.1820">
    <property type="entry name" value="alpha/beta hydrolase"/>
    <property type="match status" value="1"/>
</dbReference>
<dbReference type="GO" id="GO:0005737">
    <property type="term" value="C:cytoplasm"/>
    <property type="evidence" value="ECO:0007669"/>
    <property type="project" value="TreeGrafter"/>
</dbReference>
<dbReference type="Gene3D" id="3.10.110.10">
    <property type="entry name" value="Ubiquitin Conjugating Enzyme"/>
    <property type="match status" value="1"/>
</dbReference>
<dbReference type="InterPro" id="IPR006575">
    <property type="entry name" value="RWD_dom"/>
</dbReference>
<feature type="region of interest" description="Disordered" evidence="2">
    <location>
        <begin position="391"/>
        <end position="431"/>
    </location>
</feature>
<organism evidence="5 6">
    <name type="scientific">Hondaea fermentalgiana</name>
    <dbReference type="NCBI Taxonomy" id="2315210"/>
    <lineage>
        <taxon>Eukaryota</taxon>
        <taxon>Sar</taxon>
        <taxon>Stramenopiles</taxon>
        <taxon>Bigyra</taxon>
        <taxon>Labyrinthulomycetes</taxon>
        <taxon>Thraustochytrida</taxon>
        <taxon>Thraustochytriidae</taxon>
        <taxon>Hondaea</taxon>
    </lineage>
</organism>
<feature type="compositionally biased region" description="Acidic residues" evidence="2">
    <location>
        <begin position="402"/>
        <end position="415"/>
    </location>
</feature>
<dbReference type="PROSITE" id="PS51710">
    <property type="entry name" value="G_OBG"/>
    <property type="match status" value="1"/>
</dbReference>
<name>A0A2R5GVD5_9STRA</name>
<dbReference type="EMBL" id="BEYU01000218">
    <property type="protein sequence ID" value="GBG34810.1"/>
    <property type="molecule type" value="Genomic_DNA"/>
</dbReference>
<dbReference type="Gene3D" id="1.10.8.470">
    <property type="match status" value="1"/>
</dbReference>
<accession>A0A2R5GVD5</accession>
<dbReference type="Pfam" id="PF01926">
    <property type="entry name" value="MMR_HSR1"/>
    <property type="match status" value="1"/>
</dbReference>
<dbReference type="AlphaFoldDB" id="A0A2R5GVD5"/>
<dbReference type="InParanoid" id="A0A2R5GVD5"/>
<dbReference type="SUPFAM" id="SSF54495">
    <property type="entry name" value="UBC-like"/>
    <property type="match status" value="1"/>
</dbReference>
<dbReference type="CDD" id="cd23823">
    <property type="entry name" value="RWD_GCN2"/>
    <property type="match status" value="1"/>
</dbReference>
<comment type="caution">
    <text evidence="5">The sequence shown here is derived from an EMBL/GenBank/DDBJ whole genome shotgun (WGS) entry which is preliminary data.</text>
</comment>
<dbReference type="PRINTS" id="PR00326">
    <property type="entry name" value="GTP1OBG"/>
</dbReference>
<protein>
    <submittedName>
        <fullName evidence="5">Obg-like ATPase 1</fullName>
    </submittedName>
</protein>
<dbReference type="SUPFAM" id="SSF52540">
    <property type="entry name" value="P-loop containing nucleoside triphosphate hydrolases"/>
    <property type="match status" value="1"/>
</dbReference>
<dbReference type="GO" id="GO:0005525">
    <property type="term" value="F:GTP binding"/>
    <property type="evidence" value="ECO:0007669"/>
    <property type="project" value="InterPro"/>
</dbReference>
<evidence type="ECO:0000259" key="3">
    <source>
        <dbReference type="PROSITE" id="PS50908"/>
    </source>
</evidence>
<evidence type="ECO:0000256" key="2">
    <source>
        <dbReference type="SAM" id="MobiDB-lite"/>
    </source>
</evidence>